<gene>
    <name evidence="1" type="ORF">HXL70_00975</name>
</gene>
<reference evidence="1" key="1">
    <citation type="submission" date="2020-04" db="EMBL/GenBank/DDBJ databases">
        <title>Deep metagenomics examines the oral microbiome during advanced dental caries in children, revealing novel taxa and co-occurrences with host molecules.</title>
        <authorList>
            <person name="Baker J.L."/>
            <person name="Morton J.T."/>
            <person name="Dinis M."/>
            <person name="Alvarez R."/>
            <person name="Tran N.C."/>
            <person name="Knight R."/>
            <person name="Edlund A."/>
        </authorList>
    </citation>
    <scope>NUCLEOTIDE SEQUENCE</scope>
    <source>
        <strain evidence="1">JCVI_32_bin.14</strain>
    </source>
</reference>
<dbReference type="PROSITE" id="PS51832">
    <property type="entry name" value="HD_GYP"/>
    <property type="match status" value="1"/>
</dbReference>
<proteinExistence type="predicted"/>
<dbReference type="InterPro" id="IPR052020">
    <property type="entry name" value="Cyclic_di-GMP/3'3'-cGAMP_PDE"/>
</dbReference>
<dbReference type="GeneID" id="78277153"/>
<dbReference type="EMBL" id="JABZMK010000001">
    <property type="protein sequence ID" value="MBF1128611.1"/>
    <property type="molecule type" value="Genomic_DNA"/>
</dbReference>
<dbReference type="InterPro" id="IPR037522">
    <property type="entry name" value="HD_GYP_dom"/>
</dbReference>
<dbReference type="AlphaFoldDB" id="A0A6L6TM35"/>
<dbReference type="Proteomes" id="UP000757890">
    <property type="component" value="Unassembled WGS sequence"/>
</dbReference>
<dbReference type="NCBIfam" id="TIGR00277">
    <property type="entry name" value="HDIG"/>
    <property type="match status" value="1"/>
</dbReference>
<dbReference type="PANTHER" id="PTHR45228">
    <property type="entry name" value="CYCLIC DI-GMP PHOSPHODIESTERASE TM_0186-RELATED"/>
    <property type="match status" value="1"/>
</dbReference>
<organism evidence="1 2">
    <name type="scientific">Dialister invisus</name>
    <dbReference type="NCBI Taxonomy" id="218538"/>
    <lineage>
        <taxon>Bacteria</taxon>
        <taxon>Bacillati</taxon>
        <taxon>Bacillota</taxon>
        <taxon>Negativicutes</taxon>
        <taxon>Veillonellales</taxon>
        <taxon>Veillonellaceae</taxon>
        <taxon>Dialister</taxon>
    </lineage>
</organism>
<dbReference type="InterPro" id="IPR006675">
    <property type="entry name" value="HDIG_dom"/>
</dbReference>
<dbReference type="CDD" id="cd00077">
    <property type="entry name" value="HDc"/>
    <property type="match status" value="1"/>
</dbReference>
<evidence type="ECO:0000313" key="1">
    <source>
        <dbReference type="EMBL" id="MBF1128611.1"/>
    </source>
</evidence>
<dbReference type="Pfam" id="PF13487">
    <property type="entry name" value="HD_5"/>
    <property type="match status" value="1"/>
</dbReference>
<name>A0A6L6TM35_9FIRM</name>
<protein>
    <submittedName>
        <fullName evidence="1">HD domain-containing protein</fullName>
    </submittedName>
</protein>
<dbReference type="InterPro" id="IPR003607">
    <property type="entry name" value="HD/PDEase_dom"/>
</dbReference>
<dbReference type="RefSeq" id="WP_007069401.1">
    <property type="nucleotide sequence ID" value="NZ_CAJPSS010000003.1"/>
</dbReference>
<dbReference type="SUPFAM" id="SSF109604">
    <property type="entry name" value="HD-domain/PDEase-like"/>
    <property type="match status" value="1"/>
</dbReference>
<accession>A0A6L6TM35</accession>
<sequence>MYPTSIFQSAELSIDDKNKLNMVINHLLFLMRIKSVSLYEHSQRVSNLAAATAIYMRLTANEITLIRNAGLLHDIGLICVPNHVLTNYPYVSKRDIQVYKRHPDLGANILESCPGMEDLIPLIRFHHERWDGTGYPKHLKKINIPLGARIIALASYYDDVIFSSPNFKHKDRPEVSRAIFSGSGILFDPDVVSAFLNVVFHNLKIG</sequence>
<comment type="caution">
    <text evidence="1">The sequence shown here is derived from an EMBL/GenBank/DDBJ whole genome shotgun (WGS) entry which is preliminary data.</text>
</comment>
<dbReference type="Gene3D" id="1.10.3210.10">
    <property type="entry name" value="Hypothetical protein af1432"/>
    <property type="match status" value="1"/>
</dbReference>
<evidence type="ECO:0000313" key="2">
    <source>
        <dbReference type="Proteomes" id="UP000757890"/>
    </source>
</evidence>